<evidence type="ECO:0000313" key="2">
    <source>
        <dbReference type="EMBL" id="SFK15112.1"/>
    </source>
</evidence>
<protein>
    <submittedName>
        <fullName evidence="2">Cytochrome c oxidase subunit 4</fullName>
    </submittedName>
</protein>
<keyword evidence="3" id="KW-1185">Reference proteome</keyword>
<gene>
    <name evidence="2" type="ORF">SAMN04488569_101248</name>
</gene>
<proteinExistence type="predicted"/>
<feature type="transmembrane region" description="Helical" evidence="1">
    <location>
        <begin position="6"/>
        <end position="24"/>
    </location>
</feature>
<keyword evidence="1" id="KW-1133">Transmembrane helix</keyword>
<dbReference type="RefSeq" id="WP_091896711.1">
    <property type="nucleotide sequence ID" value="NZ_FOSJ01000012.1"/>
</dbReference>
<feature type="transmembrane region" description="Helical" evidence="1">
    <location>
        <begin position="33"/>
        <end position="54"/>
    </location>
</feature>
<dbReference type="EMBL" id="FOSJ01000012">
    <property type="protein sequence ID" value="SFK15112.1"/>
    <property type="molecule type" value="Genomic_DNA"/>
</dbReference>
<evidence type="ECO:0000313" key="3">
    <source>
        <dbReference type="Proteomes" id="UP000199589"/>
    </source>
</evidence>
<reference evidence="3" key="1">
    <citation type="submission" date="2016-10" db="EMBL/GenBank/DDBJ databases">
        <authorList>
            <person name="Varghese N."/>
            <person name="Submissions S."/>
        </authorList>
    </citation>
    <scope>NUCLEOTIDE SEQUENCE [LARGE SCALE GENOMIC DNA]</scope>
    <source>
        <strain evidence="3">DSM 16108</strain>
    </source>
</reference>
<dbReference type="Proteomes" id="UP000199589">
    <property type="component" value="Unassembled WGS sequence"/>
</dbReference>
<sequence length="102" mass="11345">MGLLNVGSLVFGLLAWGLPLFNLFNPKAKAIEFYWDAIWSLSSCGIALCFQIIYTNYIVTIEDWIALMDTAQTVAVASATLLIMTILLNFTALIILKKKQVE</sequence>
<feature type="transmembrane region" description="Helical" evidence="1">
    <location>
        <begin position="74"/>
        <end position="96"/>
    </location>
</feature>
<organism evidence="2 3">
    <name type="scientific">Marinilactibacillus piezotolerans</name>
    <dbReference type="NCBI Taxonomy" id="258723"/>
    <lineage>
        <taxon>Bacteria</taxon>
        <taxon>Bacillati</taxon>
        <taxon>Bacillota</taxon>
        <taxon>Bacilli</taxon>
        <taxon>Lactobacillales</taxon>
        <taxon>Carnobacteriaceae</taxon>
        <taxon>Marinilactibacillus</taxon>
    </lineage>
</organism>
<evidence type="ECO:0000256" key="1">
    <source>
        <dbReference type="SAM" id="Phobius"/>
    </source>
</evidence>
<keyword evidence="1" id="KW-0472">Membrane</keyword>
<dbReference type="AlphaFoldDB" id="A0A1I3X5J9"/>
<name>A0A1I3X5J9_9LACT</name>
<accession>A0A1I3X5J9</accession>
<keyword evidence="1" id="KW-0812">Transmembrane</keyword>
<dbReference type="OrthoDB" id="1758157at2"/>